<dbReference type="EMBL" id="CM007899">
    <property type="protein sequence ID" value="OTG11195.1"/>
    <property type="molecule type" value="Genomic_DNA"/>
</dbReference>
<dbReference type="AlphaFoldDB" id="A0A251TJ85"/>
<feature type="transmembrane region" description="Helical" evidence="1">
    <location>
        <begin position="45"/>
        <end position="68"/>
    </location>
</feature>
<gene>
    <name evidence="2" type="ORF">HannXRQ_Chr10g0296041</name>
</gene>
<evidence type="ECO:0000256" key="1">
    <source>
        <dbReference type="SAM" id="Phobius"/>
    </source>
</evidence>
<keyword evidence="1" id="KW-0472">Membrane</keyword>
<dbReference type="InParanoid" id="A0A251TJ85"/>
<reference evidence="3" key="1">
    <citation type="journal article" date="2017" name="Nature">
        <title>The sunflower genome provides insights into oil metabolism, flowering and Asterid evolution.</title>
        <authorList>
            <person name="Badouin H."/>
            <person name="Gouzy J."/>
            <person name="Grassa C.J."/>
            <person name="Murat F."/>
            <person name="Staton S.E."/>
            <person name="Cottret L."/>
            <person name="Lelandais-Briere C."/>
            <person name="Owens G.L."/>
            <person name="Carrere S."/>
            <person name="Mayjonade B."/>
            <person name="Legrand L."/>
            <person name="Gill N."/>
            <person name="Kane N.C."/>
            <person name="Bowers J.E."/>
            <person name="Hubner S."/>
            <person name="Bellec A."/>
            <person name="Berard A."/>
            <person name="Berges H."/>
            <person name="Blanchet N."/>
            <person name="Boniface M.C."/>
            <person name="Brunel D."/>
            <person name="Catrice O."/>
            <person name="Chaidir N."/>
            <person name="Claudel C."/>
            <person name="Donnadieu C."/>
            <person name="Faraut T."/>
            <person name="Fievet G."/>
            <person name="Helmstetter N."/>
            <person name="King M."/>
            <person name="Knapp S.J."/>
            <person name="Lai Z."/>
            <person name="Le Paslier M.C."/>
            <person name="Lippi Y."/>
            <person name="Lorenzon L."/>
            <person name="Mandel J.R."/>
            <person name="Marage G."/>
            <person name="Marchand G."/>
            <person name="Marquand E."/>
            <person name="Bret-Mestries E."/>
            <person name="Morien E."/>
            <person name="Nambeesan S."/>
            <person name="Nguyen T."/>
            <person name="Pegot-Espagnet P."/>
            <person name="Pouilly N."/>
            <person name="Raftis F."/>
            <person name="Sallet E."/>
            <person name="Schiex T."/>
            <person name="Thomas J."/>
            <person name="Vandecasteele C."/>
            <person name="Vares D."/>
            <person name="Vear F."/>
            <person name="Vautrin S."/>
            <person name="Crespi M."/>
            <person name="Mangin B."/>
            <person name="Burke J.M."/>
            <person name="Salse J."/>
            <person name="Munos S."/>
            <person name="Vincourt P."/>
            <person name="Rieseberg L.H."/>
            <person name="Langlade N.B."/>
        </authorList>
    </citation>
    <scope>NUCLEOTIDE SEQUENCE [LARGE SCALE GENOMIC DNA]</scope>
    <source>
        <strain evidence="3">cv. SF193</strain>
    </source>
</reference>
<protein>
    <submittedName>
        <fullName evidence="2">Uncharacterized protein</fullName>
    </submittedName>
</protein>
<evidence type="ECO:0000313" key="3">
    <source>
        <dbReference type="Proteomes" id="UP000215914"/>
    </source>
</evidence>
<sequence>MANSERKGLDKFDQFGMMRLPTCLTNPTHLYAIHYLQNRLPTSPILSLLFLQIQTFEFICTVFSFPIWT</sequence>
<keyword evidence="1" id="KW-1133">Transmembrane helix</keyword>
<proteinExistence type="predicted"/>
<name>A0A251TJ85_HELAN</name>
<evidence type="ECO:0000313" key="2">
    <source>
        <dbReference type="EMBL" id="OTG11195.1"/>
    </source>
</evidence>
<organism evidence="2 3">
    <name type="scientific">Helianthus annuus</name>
    <name type="common">Common sunflower</name>
    <dbReference type="NCBI Taxonomy" id="4232"/>
    <lineage>
        <taxon>Eukaryota</taxon>
        <taxon>Viridiplantae</taxon>
        <taxon>Streptophyta</taxon>
        <taxon>Embryophyta</taxon>
        <taxon>Tracheophyta</taxon>
        <taxon>Spermatophyta</taxon>
        <taxon>Magnoliopsida</taxon>
        <taxon>eudicotyledons</taxon>
        <taxon>Gunneridae</taxon>
        <taxon>Pentapetalae</taxon>
        <taxon>asterids</taxon>
        <taxon>campanulids</taxon>
        <taxon>Asterales</taxon>
        <taxon>Asteraceae</taxon>
        <taxon>Asteroideae</taxon>
        <taxon>Heliantheae alliance</taxon>
        <taxon>Heliantheae</taxon>
        <taxon>Helianthus</taxon>
    </lineage>
</organism>
<keyword evidence="1" id="KW-0812">Transmembrane</keyword>
<accession>A0A251TJ85</accession>
<dbReference type="Proteomes" id="UP000215914">
    <property type="component" value="Chromosome 10"/>
</dbReference>
<keyword evidence="3" id="KW-1185">Reference proteome</keyword>